<dbReference type="InterPro" id="IPR004299">
    <property type="entry name" value="MBOAT_fam"/>
</dbReference>
<dbReference type="GO" id="GO:0016746">
    <property type="term" value="F:acyltransferase activity"/>
    <property type="evidence" value="ECO:0007669"/>
    <property type="project" value="UniProtKB-KW"/>
</dbReference>
<feature type="region of interest" description="Disordered" evidence="7">
    <location>
        <begin position="840"/>
        <end position="865"/>
    </location>
</feature>
<dbReference type="GO" id="GO:0016020">
    <property type="term" value="C:membrane"/>
    <property type="evidence" value="ECO:0007669"/>
    <property type="project" value="UniProtKB-SubCell"/>
</dbReference>
<feature type="compositionally biased region" description="Low complexity" evidence="7">
    <location>
        <begin position="844"/>
        <end position="865"/>
    </location>
</feature>
<keyword evidence="3 8" id="KW-0812">Transmembrane</keyword>
<evidence type="ECO:0000256" key="4">
    <source>
        <dbReference type="ARBA" id="ARBA00022989"/>
    </source>
</evidence>
<dbReference type="AlphaFoldDB" id="A0A4U5LRK2"/>
<keyword evidence="5 8" id="KW-0472">Membrane</keyword>
<feature type="transmembrane region" description="Helical" evidence="8">
    <location>
        <begin position="789"/>
        <end position="812"/>
    </location>
</feature>
<keyword evidence="6" id="KW-0012">Acyltransferase</keyword>
<feature type="transmembrane region" description="Helical" evidence="8">
    <location>
        <begin position="457"/>
        <end position="474"/>
    </location>
</feature>
<name>A0A4U5LRK2_STECR</name>
<dbReference type="STRING" id="34508.A0A4U5LRK2"/>
<dbReference type="Proteomes" id="UP000298663">
    <property type="component" value="Unassembled WGS sequence"/>
</dbReference>
<feature type="compositionally biased region" description="Polar residues" evidence="7">
    <location>
        <begin position="349"/>
        <end position="360"/>
    </location>
</feature>
<reference evidence="9 10" key="2">
    <citation type="journal article" date="2019" name="G3 (Bethesda)">
        <title>Hybrid Assembly of the Genome of the Entomopathogenic Nematode Steinernema carpocapsae Identifies the X-Chromosome.</title>
        <authorList>
            <person name="Serra L."/>
            <person name="Macchietto M."/>
            <person name="Macias-Munoz A."/>
            <person name="McGill C.J."/>
            <person name="Rodriguez I.M."/>
            <person name="Rodriguez B."/>
            <person name="Murad R."/>
            <person name="Mortazavi A."/>
        </authorList>
    </citation>
    <scope>NUCLEOTIDE SEQUENCE [LARGE SCALE GENOMIC DNA]</scope>
    <source>
        <strain evidence="9 10">ALL</strain>
    </source>
</reference>
<evidence type="ECO:0000256" key="5">
    <source>
        <dbReference type="ARBA" id="ARBA00023136"/>
    </source>
</evidence>
<feature type="transmembrane region" description="Helical" evidence="8">
    <location>
        <begin position="527"/>
        <end position="547"/>
    </location>
</feature>
<evidence type="ECO:0000256" key="6">
    <source>
        <dbReference type="ARBA" id="ARBA00023315"/>
    </source>
</evidence>
<feature type="region of interest" description="Disordered" evidence="7">
    <location>
        <begin position="1"/>
        <end position="179"/>
    </location>
</feature>
<organism evidence="9 10">
    <name type="scientific">Steinernema carpocapsae</name>
    <name type="common">Entomopathogenic nematode</name>
    <dbReference type="NCBI Taxonomy" id="34508"/>
    <lineage>
        <taxon>Eukaryota</taxon>
        <taxon>Metazoa</taxon>
        <taxon>Ecdysozoa</taxon>
        <taxon>Nematoda</taxon>
        <taxon>Chromadorea</taxon>
        <taxon>Rhabditida</taxon>
        <taxon>Tylenchina</taxon>
        <taxon>Panagrolaimomorpha</taxon>
        <taxon>Strongyloidoidea</taxon>
        <taxon>Steinernematidae</taxon>
        <taxon>Steinernema</taxon>
    </lineage>
</organism>
<gene>
    <name evidence="9" type="ORF">L596_030049</name>
</gene>
<keyword evidence="10" id="KW-1185">Reference proteome</keyword>
<evidence type="ECO:0000256" key="8">
    <source>
        <dbReference type="SAM" id="Phobius"/>
    </source>
</evidence>
<accession>A0A4U5LRK2</accession>
<dbReference type="GO" id="GO:0030258">
    <property type="term" value="P:lipid modification"/>
    <property type="evidence" value="ECO:0007669"/>
    <property type="project" value="TreeGrafter"/>
</dbReference>
<feature type="region of interest" description="Disordered" evidence="7">
    <location>
        <begin position="302"/>
        <end position="377"/>
    </location>
</feature>
<proteinExistence type="predicted"/>
<evidence type="ECO:0000256" key="7">
    <source>
        <dbReference type="SAM" id="MobiDB-lite"/>
    </source>
</evidence>
<feature type="compositionally biased region" description="Low complexity" evidence="7">
    <location>
        <begin position="88"/>
        <end position="105"/>
    </location>
</feature>
<feature type="compositionally biased region" description="Low complexity" evidence="7">
    <location>
        <begin position="361"/>
        <end position="377"/>
    </location>
</feature>
<feature type="compositionally biased region" description="Low complexity" evidence="7">
    <location>
        <begin position="278"/>
        <end position="287"/>
    </location>
</feature>
<feature type="transmembrane region" description="Helical" evidence="8">
    <location>
        <begin position="656"/>
        <end position="674"/>
    </location>
</feature>
<feature type="region of interest" description="Disordered" evidence="7">
    <location>
        <begin position="258"/>
        <end position="287"/>
    </location>
</feature>
<dbReference type="PANTHER" id="PTHR13906:SF4">
    <property type="entry name" value="LYSOPHOSPHOLIPID ACYLTRANSFERASE 6"/>
    <property type="match status" value="1"/>
</dbReference>
<comment type="subcellular location">
    <subcellularLocation>
        <location evidence="1">Membrane</location>
        <topology evidence="1">Multi-pass membrane protein</topology>
    </subcellularLocation>
</comment>
<feature type="compositionally biased region" description="Basic and acidic residues" evidence="7">
    <location>
        <begin position="149"/>
        <end position="177"/>
    </location>
</feature>
<evidence type="ECO:0000256" key="2">
    <source>
        <dbReference type="ARBA" id="ARBA00022679"/>
    </source>
</evidence>
<evidence type="ECO:0000256" key="1">
    <source>
        <dbReference type="ARBA" id="ARBA00004141"/>
    </source>
</evidence>
<sequence>MQDQQPKNVPSFREFRKKKGSQDEEKALLNVTPTATTANGRKGPSSAKKKKSIVEIDDANNVAGQSGKKSSSAKKNIRRTNSGRKKPSVATTSSSGTTVTISSATYSGSSGNRSTGATLESSATTSPANVSPAPKTSSKKMRNSAIPKAHKEDTAKTGSKEGKKTSKEASSPTKDDMSPTVFEVLAVPARPAHAPMKVNKDLHNDKKDMKLLEKGELSPYAAYEVLPAPVPAPIPQKPKSPAAAAPYPLFTPQMTAYQSFPGSGTGQGSPYAAYEMFSPSKPKSPASPVQVNLYQVFTPPAPAVQGPQAPKGPQAVVQEAQGSPSRTPCSPSRTSDCTGAPGRRGAFASNRQLPSGSPQGSSTARRSAQRSSASSIAAPQPMPLGLYADQPGLQVTYGCLMNSRIRFRRLSTFRSLHPLNESPKAVYVKMPGVHTFYDGSKLLEPLANAIGIDSDKVNLVFCQFASIALALFYYHKMAPGMVSRNLRIVFPFVVGLSFCYFCFGMATKHLVANIGISYVLMLVSPSKYVHATVFVFSMGYLAYMHWYRFFHLKTYSLDVTGPMMVICQKITTLAFSLYDGKEKKREELNEIQKREAITDLPPLLDYLSFMFNFQSVLTGPLSFYTDYIRFIDGENVKQLSKEGKKATPWKAAKEKLVQSVVFFVLILTVGSKVSPEQVADKEHMKMAWIPWMLFFTFAITMARVQYYFVWTLTDAICNLSGYGFQGYDKDGNEDWDLVRTVYPARVELALNFKGTIDNWNIATQKWLRRVAFDRLPGGTRTFGTYLLSAFWHGFFPGYYMAFLSAALFTVAGRTLSSSPFPRLEADEDCLRRRHLLRNQKHSNTRVSRSSRCTSTRRSSSTGRSSSVCTSWRWRLFWGFRACSSR</sequence>
<dbReference type="InterPro" id="IPR049941">
    <property type="entry name" value="LPLAT_7/PORCN-like"/>
</dbReference>
<feature type="transmembrane region" description="Helical" evidence="8">
    <location>
        <begin position="686"/>
        <end position="704"/>
    </location>
</feature>
<feature type="transmembrane region" description="Helical" evidence="8">
    <location>
        <begin position="486"/>
        <end position="507"/>
    </location>
</feature>
<keyword evidence="4 8" id="KW-1133">Transmembrane helix</keyword>
<feature type="compositionally biased region" description="Low complexity" evidence="7">
    <location>
        <begin position="323"/>
        <end position="335"/>
    </location>
</feature>
<feature type="compositionally biased region" description="Basic residues" evidence="7">
    <location>
        <begin position="71"/>
        <end position="87"/>
    </location>
</feature>
<dbReference type="EMBL" id="AZBU02000013">
    <property type="protein sequence ID" value="TKR58628.1"/>
    <property type="molecule type" value="Genomic_DNA"/>
</dbReference>
<keyword evidence="2" id="KW-0808">Transferase</keyword>
<evidence type="ECO:0000313" key="9">
    <source>
        <dbReference type="EMBL" id="TKR58628.1"/>
    </source>
</evidence>
<evidence type="ECO:0000256" key="3">
    <source>
        <dbReference type="ARBA" id="ARBA00022692"/>
    </source>
</evidence>
<dbReference type="OrthoDB" id="286734at2759"/>
<comment type="caution">
    <text evidence="9">The sequence shown here is derived from an EMBL/GenBank/DDBJ whole genome shotgun (WGS) entry which is preliminary data.</text>
</comment>
<dbReference type="PANTHER" id="PTHR13906">
    <property type="entry name" value="PORCUPINE"/>
    <property type="match status" value="1"/>
</dbReference>
<dbReference type="Pfam" id="PF03062">
    <property type="entry name" value="MBOAT"/>
    <property type="match status" value="1"/>
</dbReference>
<protein>
    <recommendedName>
        <fullName evidence="11">MBOAT family protein</fullName>
    </recommendedName>
</protein>
<evidence type="ECO:0008006" key="11">
    <source>
        <dbReference type="Google" id="ProtNLM"/>
    </source>
</evidence>
<feature type="compositionally biased region" description="Low complexity" evidence="7">
    <location>
        <begin position="303"/>
        <end position="316"/>
    </location>
</feature>
<reference evidence="9 10" key="1">
    <citation type="journal article" date="2015" name="Genome Biol.">
        <title>Comparative genomics of Steinernema reveals deeply conserved gene regulatory networks.</title>
        <authorList>
            <person name="Dillman A.R."/>
            <person name="Macchietto M."/>
            <person name="Porter C.F."/>
            <person name="Rogers A."/>
            <person name="Williams B."/>
            <person name="Antoshechkin I."/>
            <person name="Lee M.M."/>
            <person name="Goodwin Z."/>
            <person name="Lu X."/>
            <person name="Lewis E.E."/>
            <person name="Goodrich-Blair H."/>
            <person name="Stock S.P."/>
            <person name="Adams B.J."/>
            <person name="Sternberg P.W."/>
            <person name="Mortazavi A."/>
        </authorList>
    </citation>
    <scope>NUCLEOTIDE SEQUENCE [LARGE SCALE GENOMIC DNA]</scope>
    <source>
        <strain evidence="9 10">ALL</strain>
    </source>
</reference>
<feature type="compositionally biased region" description="Polar residues" evidence="7">
    <location>
        <begin position="106"/>
        <end position="129"/>
    </location>
</feature>
<evidence type="ECO:0000313" key="10">
    <source>
        <dbReference type="Proteomes" id="UP000298663"/>
    </source>
</evidence>